<keyword evidence="5" id="KW-0548">Nucleotidyltransferase</keyword>
<evidence type="ECO:0000256" key="3">
    <source>
        <dbReference type="ARBA" id="ARBA00012384"/>
    </source>
</evidence>
<dbReference type="Proteomes" id="UP000001811">
    <property type="component" value="Chromosome X"/>
</dbReference>
<keyword evidence="12" id="KW-1185">Reference proteome</keyword>
<evidence type="ECO:0000313" key="12">
    <source>
        <dbReference type="Proteomes" id="UP000001811"/>
    </source>
</evidence>
<evidence type="ECO:0000256" key="1">
    <source>
        <dbReference type="ARBA" id="ARBA00001107"/>
    </source>
</evidence>
<feature type="domain" description="Galactose-1-phosphate uridyl transferase N-terminal" evidence="10">
    <location>
        <begin position="45"/>
        <end position="92"/>
    </location>
</feature>
<dbReference type="InterPro" id="IPR005849">
    <property type="entry name" value="GalP_Utransf_N"/>
</dbReference>
<dbReference type="GO" id="GO:0008270">
    <property type="term" value="F:zinc ion binding"/>
    <property type="evidence" value="ECO:0007669"/>
    <property type="project" value="InterPro"/>
</dbReference>
<evidence type="ECO:0000256" key="2">
    <source>
        <dbReference type="ARBA" id="ARBA00004947"/>
    </source>
</evidence>
<keyword evidence="7" id="KW-0119">Carbohydrate metabolism</keyword>
<evidence type="ECO:0000256" key="4">
    <source>
        <dbReference type="ARBA" id="ARBA00022679"/>
    </source>
</evidence>
<feature type="region of interest" description="Disordered" evidence="9">
    <location>
        <begin position="1"/>
        <end position="46"/>
    </location>
</feature>
<dbReference type="Bgee" id="ENSOCUG00000023356">
    <property type="expression patterns" value="Expressed in left lung"/>
</dbReference>
<dbReference type="InterPro" id="IPR019779">
    <property type="entry name" value="GalP_UDPtransf1_His-AS"/>
</dbReference>
<dbReference type="GO" id="GO:0033499">
    <property type="term" value="P:galactose catabolic process via UDP-galactose, Leloir pathway"/>
    <property type="evidence" value="ECO:0007669"/>
    <property type="project" value="TreeGrafter"/>
</dbReference>
<comment type="pathway">
    <text evidence="2">Carbohydrate metabolism; galactose metabolism.</text>
</comment>
<evidence type="ECO:0000256" key="7">
    <source>
        <dbReference type="ARBA" id="ARBA00023277"/>
    </source>
</evidence>
<evidence type="ECO:0000256" key="9">
    <source>
        <dbReference type="SAM" id="MobiDB-lite"/>
    </source>
</evidence>
<dbReference type="GO" id="GO:0008108">
    <property type="term" value="F:UDP-glucose:hexose-1-phosphate uridylyltransferase activity"/>
    <property type="evidence" value="ECO:0007669"/>
    <property type="project" value="UniProtKB-EC"/>
</dbReference>
<dbReference type="InterPro" id="IPR036265">
    <property type="entry name" value="HIT-like_sf"/>
</dbReference>
<dbReference type="Pfam" id="PF01087">
    <property type="entry name" value="GalP_UDP_transf"/>
    <property type="match status" value="2"/>
</dbReference>
<dbReference type="Ensembl" id="ENSOCUT00000045172.1">
    <property type="protein sequence ID" value="ENSOCUP00000040535.1"/>
    <property type="gene ID" value="ENSOCUG00000023356.2"/>
</dbReference>
<evidence type="ECO:0000259" key="10">
    <source>
        <dbReference type="Pfam" id="PF01087"/>
    </source>
</evidence>
<feature type="compositionally biased region" description="Polar residues" evidence="9">
    <location>
        <begin position="26"/>
        <end position="44"/>
    </location>
</feature>
<dbReference type="EC" id="2.7.7.12" evidence="3"/>
<evidence type="ECO:0000256" key="6">
    <source>
        <dbReference type="ARBA" id="ARBA00023144"/>
    </source>
</evidence>
<dbReference type="AlphaFoldDB" id="A0A5F9D499"/>
<dbReference type="GO" id="GO:0005737">
    <property type="term" value="C:cytoplasm"/>
    <property type="evidence" value="ECO:0007669"/>
    <property type="project" value="TreeGrafter"/>
</dbReference>
<dbReference type="SUPFAM" id="SSF54197">
    <property type="entry name" value="HIT-like"/>
    <property type="match status" value="1"/>
</dbReference>
<evidence type="ECO:0000313" key="11">
    <source>
        <dbReference type="Ensembl" id="ENSOCUP00000040535.1"/>
    </source>
</evidence>
<sequence length="208" mass="23285">MEGRGAARLVFQKIPEVDSCRAAEPTPSSASRRQRQTPPKQPSWQADEWVLVSAHRMKRPWQGQVEPEPLKTVPRHDPLNPLCPGATRANGEIFENKGAMMGCSNPHPHCQVWASSFLPDIAQREERSQRAYHSQHGEPLLMEYGRQELLRKELPQGQRLGPPGTTGSCTLTTTLHSSALPLTANSWLAMKCLLRLRGTSLLSRLQRD</sequence>
<keyword evidence="4" id="KW-0808">Transferase</keyword>
<reference evidence="11 12" key="1">
    <citation type="journal article" date="2011" name="Nature">
        <title>A high-resolution map of human evolutionary constraint using 29 mammals.</title>
        <authorList>
            <person name="Lindblad-Toh K."/>
            <person name="Garber M."/>
            <person name="Zuk O."/>
            <person name="Lin M.F."/>
            <person name="Parker B.J."/>
            <person name="Washietl S."/>
            <person name="Kheradpour P."/>
            <person name="Ernst J."/>
            <person name="Jordan G."/>
            <person name="Mauceli E."/>
            <person name="Ward L.D."/>
            <person name="Lowe C.B."/>
            <person name="Holloway A.K."/>
            <person name="Clamp M."/>
            <person name="Gnerre S."/>
            <person name="Alfoldi J."/>
            <person name="Beal K."/>
            <person name="Chang J."/>
            <person name="Clawson H."/>
            <person name="Cuff J."/>
            <person name="Di Palma F."/>
            <person name="Fitzgerald S."/>
            <person name="Flicek P."/>
            <person name="Guttman M."/>
            <person name="Hubisz M.J."/>
            <person name="Jaffe D.B."/>
            <person name="Jungreis I."/>
            <person name="Kent W.J."/>
            <person name="Kostka D."/>
            <person name="Lara M."/>
            <person name="Martins A.L."/>
            <person name="Massingham T."/>
            <person name="Moltke I."/>
            <person name="Raney B.J."/>
            <person name="Rasmussen M.D."/>
            <person name="Robinson J."/>
            <person name="Stark A."/>
            <person name="Vilella A.J."/>
            <person name="Wen J."/>
            <person name="Xie X."/>
            <person name="Zody M.C."/>
            <person name="Baldwin J."/>
            <person name="Bloom T."/>
            <person name="Chin C.W."/>
            <person name="Heiman D."/>
            <person name="Nicol R."/>
            <person name="Nusbaum C."/>
            <person name="Young S."/>
            <person name="Wilkinson J."/>
            <person name="Worley K.C."/>
            <person name="Kovar C.L."/>
            <person name="Muzny D.M."/>
            <person name="Gibbs R.A."/>
            <person name="Cree A."/>
            <person name="Dihn H.H."/>
            <person name="Fowler G."/>
            <person name="Jhangiani S."/>
            <person name="Joshi V."/>
            <person name="Lee S."/>
            <person name="Lewis L.R."/>
            <person name="Nazareth L.V."/>
            <person name="Okwuonu G."/>
            <person name="Santibanez J."/>
            <person name="Warren W.C."/>
            <person name="Mardis E.R."/>
            <person name="Weinstock G.M."/>
            <person name="Wilson R.K."/>
            <person name="Delehaunty K."/>
            <person name="Dooling D."/>
            <person name="Fronik C."/>
            <person name="Fulton L."/>
            <person name="Fulton B."/>
            <person name="Graves T."/>
            <person name="Minx P."/>
            <person name="Sodergren E."/>
            <person name="Birney E."/>
            <person name="Margulies E.H."/>
            <person name="Herrero J."/>
            <person name="Green E.D."/>
            <person name="Haussler D."/>
            <person name="Siepel A."/>
            <person name="Goldman N."/>
            <person name="Pollard K.S."/>
            <person name="Pedersen J.S."/>
            <person name="Lander E.S."/>
            <person name="Kellis M."/>
        </authorList>
    </citation>
    <scope>NUCLEOTIDE SEQUENCE [LARGE SCALE GENOMIC DNA]</scope>
    <source>
        <strain evidence="11 12">Thorbecke inbred</strain>
    </source>
</reference>
<dbReference type="PANTHER" id="PTHR11943:SF1">
    <property type="entry name" value="GALACTOSE-1-PHOSPHATE URIDYLYLTRANSFERASE"/>
    <property type="match status" value="1"/>
</dbReference>
<proteinExistence type="predicted"/>
<keyword evidence="6" id="KW-0299">Galactose metabolism</keyword>
<comment type="catalytic activity">
    <reaction evidence="1">
        <text>alpha-D-galactose 1-phosphate + UDP-alpha-D-glucose = alpha-D-glucose 1-phosphate + UDP-alpha-D-galactose</text>
        <dbReference type="Rhea" id="RHEA:13989"/>
        <dbReference type="ChEBI" id="CHEBI:58336"/>
        <dbReference type="ChEBI" id="CHEBI:58601"/>
        <dbReference type="ChEBI" id="CHEBI:58885"/>
        <dbReference type="ChEBI" id="CHEBI:66914"/>
        <dbReference type="EC" id="2.7.7.12"/>
    </reaction>
</comment>
<dbReference type="Gene3D" id="3.30.428.10">
    <property type="entry name" value="HIT-like"/>
    <property type="match status" value="1"/>
</dbReference>
<feature type="domain" description="Galactose-1-phosphate uridyl transferase N-terminal" evidence="10">
    <location>
        <begin position="93"/>
        <end position="119"/>
    </location>
</feature>
<reference evidence="11" key="3">
    <citation type="submission" date="2025-09" db="UniProtKB">
        <authorList>
            <consortium name="Ensembl"/>
        </authorList>
    </citation>
    <scope>IDENTIFICATION</scope>
    <source>
        <strain evidence="11">Thorbecke</strain>
    </source>
</reference>
<protein>
    <recommendedName>
        <fullName evidence="8">UDP-glucose--hexose-1-phosphate uridylyltransferase</fullName>
        <ecNumber evidence="3">2.7.7.12</ecNumber>
    </recommendedName>
    <alternativeName>
        <fullName evidence="8">UDP-glucose--hexose-1-phosphate uridylyltransferase</fullName>
    </alternativeName>
</protein>
<dbReference type="InterPro" id="IPR001937">
    <property type="entry name" value="GalP_UDPtransf1"/>
</dbReference>
<organism evidence="11 12">
    <name type="scientific">Oryctolagus cuniculus</name>
    <name type="common">Rabbit</name>
    <dbReference type="NCBI Taxonomy" id="9986"/>
    <lineage>
        <taxon>Eukaryota</taxon>
        <taxon>Metazoa</taxon>
        <taxon>Chordata</taxon>
        <taxon>Craniata</taxon>
        <taxon>Vertebrata</taxon>
        <taxon>Euteleostomi</taxon>
        <taxon>Mammalia</taxon>
        <taxon>Eutheria</taxon>
        <taxon>Euarchontoglires</taxon>
        <taxon>Glires</taxon>
        <taxon>Lagomorpha</taxon>
        <taxon>Leporidae</taxon>
        <taxon>Oryctolagus</taxon>
    </lineage>
</organism>
<name>A0A5F9D499_RABIT</name>
<dbReference type="PROSITE" id="PS00117">
    <property type="entry name" value="GAL_P_UDP_TRANSF_I"/>
    <property type="match status" value="1"/>
</dbReference>
<dbReference type="PANTHER" id="PTHR11943">
    <property type="entry name" value="GALACTOSE-1-PHOSPHATE URIDYLYLTRANSFERASE"/>
    <property type="match status" value="1"/>
</dbReference>
<evidence type="ECO:0000256" key="8">
    <source>
        <dbReference type="ARBA" id="ARBA00030549"/>
    </source>
</evidence>
<reference evidence="11" key="2">
    <citation type="submission" date="2025-08" db="UniProtKB">
        <authorList>
            <consortium name="Ensembl"/>
        </authorList>
    </citation>
    <scope>IDENTIFICATION</scope>
    <source>
        <strain evidence="11">Thorbecke</strain>
    </source>
</reference>
<dbReference type="GeneTree" id="ENSGT00390000016188"/>
<accession>A0A5F9D499</accession>
<evidence type="ECO:0000256" key="5">
    <source>
        <dbReference type="ARBA" id="ARBA00022695"/>
    </source>
</evidence>
<dbReference type="EMBL" id="AAGW02042074">
    <property type="status" value="NOT_ANNOTATED_CDS"/>
    <property type="molecule type" value="Genomic_DNA"/>
</dbReference>